<evidence type="ECO:0000313" key="3">
    <source>
        <dbReference type="Proteomes" id="UP000015361"/>
    </source>
</evidence>
<organism evidence="2 3">
    <name type="scientific">Lactococcus lactis subsp. lactis A12</name>
    <dbReference type="NCBI Taxonomy" id="1137134"/>
    <lineage>
        <taxon>Bacteria</taxon>
        <taxon>Bacillati</taxon>
        <taxon>Bacillota</taxon>
        <taxon>Bacilli</taxon>
        <taxon>Lactobacillales</taxon>
        <taxon>Streptococcaceae</taxon>
        <taxon>Lactococcus</taxon>
    </lineage>
</organism>
<dbReference type="Proteomes" id="UP000015361">
    <property type="component" value="Unassembled WGS sequence"/>
</dbReference>
<evidence type="ECO:0000313" key="2">
    <source>
        <dbReference type="EMBL" id="CDG04230.1"/>
    </source>
</evidence>
<name>S6ESF3_LACLL</name>
<protein>
    <recommendedName>
        <fullName evidence="1">DUF7768 domain-containing protein</fullName>
    </recommendedName>
</protein>
<dbReference type="InterPro" id="IPR056670">
    <property type="entry name" value="DUF7768"/>
</dbReference>
<evidence type="ECO:0000259" key="1">
    <source>
        <dbReference type="Pfam" id="PF24963"/>
    </source>
</evidence>
<dbReference type="RefSeq" id="WP_021722290.1">
    <property type="nucleotide sequence ID" value="NZ_CBLU010000006.1"/>
</dbReference>
<dbReference type="Pfam" id="PF24963">
    <property type="entry name" value="DUF7768"/>
    <property type="match status" value="1"/>
</dbReference>
<dbReference type="Gene3D" id="3.40.50.10400">
    <property type="entry name" value="Hypothetical protein PA1492"/>
    <property type="match status" value="1"/>
</dbReference>
<feature type="domain" description="DUF7768" evidence="1">
    <location>
        <begin position="10"/>
        <end position="104"/>
    </location>
</feature>
<dbReference type="EMBL" id="CBLU010000006">
    <property type="protein sequence ID" value="CDG04230.1"/>
    <property type="molecule type" value="Genomic_DNA"/>
</dbReference>
<gene>
    <name evidence="2" type="primary">LMHG_01072</name>
    <name evidence="2" type="ORF">O9U_10110</name>
</gene>
<comment type="caution">
    <text evidence="2">The sequence shown here is derived from an EMBL/GenBank/DDBJ whole genome shotgun (WGS) entry which is preliminary data.</text>
</comment>
<dbReference type="AlphaFoldDB" id="S6ESF3"/>
<proteinExistence type="predicted"/>
<sequence length="114" mass="13397">MPKRKNYRTMVYICSPFLGDEAGNIEKAKYYCRVAVDRGFMPVASHLLYPQFMDDLTEREVAMQMALVLMGKCEEVWVIGKTISAGMAIEIEQAEYWHKRIRYFDEQMKELIDD</sequence>
<accession>S6ESF3</accession>
<reference evidence="2 3" key="1">
    <citation type="journal article" date="2013" name="Appl. Environ. Microbiol.">
        <title>The Carbohydrate Metabolism Signature of Lactococcus lactis Strain A12 Reveals Its Sourdough Ecosystem Origin.</title>
        <authorList>
            <person name="Passerini D."/>
            <person name="Coddeville M."/>
            <person name="Le Bourgeois P."/>
            <person name="Loubiere P."/>
            <person name="Ritzenthaler P."/>
            <person name="Fontagne-Faucher C."/>
            <person name="Daveran-Mingot M.L."/>
            <person name="Cocaign-Bousquet M."/>
        </authorList>
    </citation>
    <scope>NUCLEOTIDE SEQUENCE [LARGE SCALE GENOMIC DNA]</scope>
    <source>
        <strain evidence="2 3">A12</strain>
    </source>
</reference>